<gene>
    <name evidence="1" type="ORF">WH87_03250</name>
</gene>
<dbReference type="EMBL" id="LANJ01000011">
    <property type="protein sequence ID" value="KKC39258.1"/>
    <property type="molecule type" value="Genomic_DNA"/>
</dbReference>
<organism evidence="1 2">
    <name type="scientific">Devosia epidermidihirudinis</name>
    <dbReference type="NCBI Taxonomy" id="1293439"/>
    <lineage>
        <taxon>Bacteria</taxon>
        <taxon>Pseudomonadati</taxon>
        <taxon>Pseudomonadota</taxon>
        <taxon>Alphaproteobacteria</taxon>
        <taxon>Hyphomicrobiales</taxon>
        <taxon>Devosiaceae</taxon>
        <taxon>Devosia</taxon>
    </lineage>
</organism>
<dbReference type="PATRIC" id="fig|1293439.3.peg.206"/>
<dbReference type="STRING" id="1293439.WH87_03250"/>
<sequence>MGVSGKKDDYAMTRTASIPVTLITEPRHLTALDPDTALIRLPANTGHGHADGSNCMACAQRTDVRALLSDLLEGAKQGLRPSFTSVVVDASAVPDISIVIAALTGKLPAQALRDHTVARTFYLMG</sequence>
<dbReference type="AlphaFoldDB" id="A0A0F5QEX2"/>
<comment type="caution">
    <text evidence="1">The sequence shown here is derived from an EMBL/GenBank/DDBJ whole genome shotgun (WGS) entry which is preliminary data.</text>
</comment>
<name>A0A0F5QEX2_9HYPH</name>
<dbReference type="Proteomes" id="UP000033411">
    <property type="component" value="Unassembled WGS sequence"/>
</dbReference>
<reference evidence="1 2" key="1">
    <citation type="submission" date="2015-03" db="EMBL/GenBank/DDBJ databases">
        <authorList>
            <person name="Lepp D."/>
            <person name="Hassan Y.I."/>
            <person name="Li X.-Z."/>
            <person name="Zhou T."/>
        </authorList>
    </citation>
    <scope>NUCLEOTIDE SEQUENCE [LARGE SCALE GENOMIC DNA]</scope>
    <source>
        <strain evidence="1 2">E84</strain>
    </source>
</reference>
<evidence type="ECO:0000313" key="2">
    <source>
        <dbReference type="Proteomes" id="UP000033411"/>
    </source>
</evidence>
<accession>A0A0F5QEX2</accession>
<evidence type="ECO:0000313" key="1">
    <source>
        <dbReference type="EMBL" id="KKC39258.1"/>
    </source>
</evidence>
<keyword evidence="2" id="KW-1185">Reference proteome</keyword>
<protein>
    <submittedName>
        <fullName evidence="1">Uncharacterized protein</fullName>
    </submittedName>
</protein>
<proteinExistence type="predicted"/>